<dbReference type="Pfam" id="PF09820">
    <property type="entry name" value="AAA-ATPase_like"/>
    <property type="match status" value="1"/>
</dbReference>
<feature type="domain" description="AAA-ATPase-like" evidence="1">
    <location>
        <begin position="7"/>
        <end position="203"/>
    </location>
</feature>
<gene>
    <name evidence="2" type="ORF">ACM15_25680</name>
</gene>
<evidence type="ECO:0000313" key="2">
    <source>
        <dbReference type="EMBL" id="KMM30860.1"/>
    </source>
</evidence>
<dbReference type="Proteomes" id="UP000036166">
    <property type="component" value="Unassembled WGS sequence"/>
</dbReference>
<dbReference type="PANTHER" id="PTHR34825">
    <property type="entry name" value="CONSERVED PROTEIN, WITH A WEAK D-GALACTARATE DEHYDRATASE/ALTRONATE HYDROLASE DOMAIN"/>
    <property type="match status" value="1"/>
</dbReference>
<dbReference type="InterPro" id="IPR012547">
    <property type="entry name" value="PDDEXK_9"/>
</dbReference>
<accession>A0A0J6CBX1</accession>
<comment type="caution">
    <text evidence="2">The sequence shown here is derived from an EMBL/GenBank/DDBJ whole genome shotgun (WGS) entry which is preliminary data.</text>
</comment>
<proteinExistence type="predicted"/>
<dbReference type="InterPro" id="IPR027417">
    <property type="entry name" value="P-loop_NTPase"/>
</dbReference>
<dbReference type="RefSeq" id="WP_048317972.1">
    <property type="nucleotide sequence ID" value="NZ_LFJV01000142.1"/>
</dbReference>
<dbReference type="Pfam" id="PF08011">
    <property type="entry name" value="PDDEXK_9"/>
    <property type="match status" value="1"/>
</dbReference>
<sequence>MMSRKLPIGIQDFEDIRNGNYLYVDKTALIYELVMKGKPYFLSRPRRFGKSLLISTLEAYFQGKKELFEGLAIEKLEQEWNTYPVLHLDLNARKYETEADLVAILNQYLEMWEAVYGDEMKLRVPEERFFYVIRRAWEQTGRQVVVLIDEYDKPLLQAINNESLMEAYRRTMKAFYGVLKSADRYLRFVFLTGVTKFAQVSVFSDLNQLNDISLDYNYATLCGITHQELTANLRPELEQLGQMQSLTWEETVEMMVKQYDGYHFHPNREGVFNPFSTLSALDKREFGDYWFQTGTPTFLVELLKKSEYDLRLLIDGVETQASAFTEYRAERNNPIPLIYQSGYLTIKEYDARFKLYKLEFPNEEVRYGFLNFITPFYSSITEEARGFYIGKFVHELESGDVDAFMRRMRAFFADFPYELNDKTERHYQVVFYLIFKLMGQFCDAEVRSAKGRADAIVKTGEYIYVFEFKLDGSIEDALQQINDKGYLLPYQIDHRKLIKVGVSFDRKERNIGEWGIVEENPSVTSMPK</sequence>
<evidence type="ECO:0000259" key="1">
    <source>
        <dbReference type="Pfam" id="PF09820"/>
    </source>
</evidence>
<dbReference type="AlphaFoldDB" id="A0A0J6CBX1"/>
<name>A0A0J6CBX1_9BACT</name>
<reference evidence="2 3" key="1">
    <citation type="submission" date="2015-06" db="EMBL/GenBank/DDBJ databases">
        <title>Draft Genome Sequence of Parabacteroides goldsteinii with Putative Novel Metallo-Beta-Lactamases Isolated from a Blood Culture from a Human Patient.</title>
        <authorList>
            <person name="Krogh T.J."/>
            <person name="Agergaard C.N."/>
            <person name="Moller-Jensen J."/>
            <person name="Justesen U.S."/>
        </authorList>
    </citation>
    <scope>NUCLEOTIDE SEQUENCE [LARGE SCALE GENOMIC DNA]</scope>
    <source>
        <strain evidence="2 3">910340</strain>
    </source>
</reference>
<protein>
    <submittedName>
        <fullName evidence="2">ATPase AAA</fullName>
    </submittedName>
</protein>
<dbReference type="SUPFAM" id="SSF52540">
    <property type="entry name" value="P-loop containing nucleoside triphosphate hydrolases"/>
    <property type="match status" value="1"/>
</dbReference>
<dbReference type="PATRIC" id="fig|328812.4.peg.1198"/>
<organism evidence="2 3">
    <name type="scientific">Parabacteroides goldsteinii</name>
    <dbReference type="NCBI Taxonomy" id="328812"/>
    <lineage>
        <taxon>Bacteria</taxon>
        <taxon>Pseudomonadati</taxon>
        <taxon>Bacteroidota</taxon>
        <taxon>Bacteroidia</taxon>
        <taxon>Bacteroidales</taxon>
        <taxon>Tannerellaceae</taxon>
        <taxon>Parabacteroides</taxon>
    </lineage>
</organism>
<dbReference type="InterPro" id="IPR018631">
    <property type="entry name" value="AAA-ATPase-like_dom"/>
</dbReference>
<dbReference type="PANTHER" id="PTHR34825:SF1">
    <property type="entry name" value="AAA-ATPASE-LIKE DOMAIN-CONTAINING PROTEIN"/>
    <property type="match status" value="1"/>
</dbReference>
<dbReference type="EMBL" id="LFJV01000142">
    <property type="protein sequence ID" value="KMM30860.1"/>
    <property type="molecule type" value="Genomic_DNA"/>
</dbReference>
<evidence type="ECO:0000313" key="3">
    <source>
        <dbReference type="Proteomes" id="UP000036166"/>
    </source>
</evidence>